<name>A0ABY7WTX2_9LACO</name>
<organism evidence="1 2">
    <name type="scientific">Lacticaseibacillus pabuli</name>
    <dbReference type="NCBI Taxonomy" id="3025672"/>
    <lineage>
        <taxon>Bacteria</taxon>
        <taxon>Bacillati</taxon>
        <taxon>Bacillota</taxon>
        <taxon>Bacilli</taxon>
        <taxon>Lactobacillales</taxon>
        <taxon>Lactobacillaceae</taxon>
        <taxon>Lacticaseibacillus</taxon>
    </lineage>
</organism>
<accession>A0ABY7WTX2</accession>
<sequence>MLSLEDFEGIAPGDTVHVSKDFRMSTADVTGEIRGGFDWVVINRYQKTVSVELTGQDATLMRAFNGKTVVPRRYISSIVQRSGNLVNAEPTLTPDSPGEGIHRGNDRSSIAMHERVHWTAKLMRQGKKRGEIARILGVSPQSVGRYMAEIRGERLASSKSEVKK</sequence>
<evidence type="ECO:0000313" key="2">
    <source>
        <dbReference type="Proteomes" id="UP001220377"/>
    </source>
</evidence>
<gene>
    <name evidence="1" type="ORF">PQ472_05095</name>
</gene>
<dbReference type="RefSeq" id="WP_274261881.1">
    <property type="nucleotide sequence ID" value="NZ_CP117884.1"/>
</dbReference>
<keyword evidence="2" id="KW-1185">Reference proteome</keyword>
<dbReference type="EMBL" id="CP117884">
    <property type="protein sequence ID" value="WDF83613.1"/>
    <property type="molecule type" value="Genomic_DNA"/>
</dbReference>
<evidence type="ECO:0000313" key="1">
    <source>
        <dbReference type="EMBL" id="WDF83613.1"/>
    </source>
</evidence>
<protein>
    <submittedName>
        <fullName evidence="1">Uncharacterized protein</fullName>
    </submittedName>
</protein>
<proteinExistence type="predicted"/>
<reference evidence="1 2" key="1">
    <citation type="submission" date="2023-02" db="EMBL/GenBank/DDBJ databases">
        <title>Genome sequence of Lacticaseibacillus sp. KACC 23028.</title>
        <authorList>
            <person name="Kim S."/>
            <person name="Heo J."/>
            <person name="Kwon S.-W."/>
        </authorList>
    </citation>
    <scope>NUCLEOTIDE SEQUENCE [LARGE SCALE GENOMIC DNA]</scope>
    <source>
        <strain evidence="1 2">KACC 23028</strain>
    </source>
</reference>
<dbReference type="Gene3D" id="1.10.10.60">
    <property type="entry name" value="Homeodomain-like"/>
    <property type="match status" value="1"/>
</dbReference>
<dbReference type="Proteomes" id="UP001220377">
    <property type="component" value="Chromosome"/>
</dbReference>